<dbReference type="Proteomes" id="UP001597453">
    <property type="component" value="Unassembled WGS sequence"/>
</dbReference>
<protein>
    <submittedName>
        <fullName evidence="3">VWA domain-containing protein</fullName>
    </submittedName>
</protein>
<reference evidence="4" key="1">
    <citation type="journal article" date="2019" name="Int. J. Syst. Evol. Microbiol.">
        <title>The Global Catalogue of Microorganisms (GCM) 10K type strain sequencing project: providing services to taxonomists for standard genome sequencing and annotation.</title>
        <authorList>
            <consortium name="The Broad Institute Genomics Platform"/>
            <consortium name="The Broad Institute Genome Sequencing Center for Infectious Disease"/>
            <person name="Wu L."/>
            <person name="Ma J."/>
        </authorList>
    </citation>
    <scope>NUCLEOTIDE SEQUENCE [LARGE SCALE GENOMIC DNA]</scope>
    <source>
        <strain evidence="4">TISTR 1511</strain>
    </source>
</reference>
<dbReference type="Gene3D" id="3.40.50.410">
    <property type="entry name" value="von Willebrand factor, type A domain"/>
    <property type="match status" value="1"/>
</dbReference>
<feature type="domain" description="VWFA" evidence="2">
    <location>
        <begin position="70"/>
        <end position="256"/>
    </location>
</feature>
<feature type="transmembrane region" description="Helical" evidence="1">
    <location>
        <begin position="12"/>
        <end position="31"/>
    </location>
</feature>
<name>A0ABW5RG62_9MICO</name>
<keyword evidence="4" id="KW-1185">Reference proteome</keyword>
<proteinExistence type="predicted"/>
<dbReference type="PROSITE" id="PS50234">
    <property type="entry name" value="VWFA"/>
    <property type="match status" value="1"/>
</dbReference>
<dbReference type="SUPFAM" id="SSF53300">
    <property type="entry name" value="vWA-like"/>
    <property type="match status" value="1"/>
</dbReference>
<gene>
    <name evidence="3" type="ORF">ACFSUQ_01850</name>
</gene>
<evidence type="ECO:0000313" key="3">
    <source>
        <dbReference type="EMBL" id="MFD2674050.1"/>
    </source>
</evidence>
<dbReference type="Pfam" id="PF13519">
    <property type="entry name" value="VWA_2"/>
    <property type="match status" value="1"/>
</dbReference>
<dbReference type="InterPro" id="IPR002035">
    <property type="entry name" value="VWF_A"/>
</dbReference>
<organism evidence="3 4">
    <name type="scientific">Gulosibacter bifidus</name>
    <dbReference type="NCBI Taxonomy" id="272239"/>
    <lineage>
        <taxon>Bacteria</taxon>
        <taxon>Bacillati</taxon>
        <taxon>Actinomycetota</taxon>
        <taxon>Actinomycetes</taxon>
        <taxon>Micrococcales</taxon>
        <taxon>Microbacteriaceae</taxon>
        <taxon>Gulosibacter</taxon>
    </lineage>
</organism>
<sequence length="350" mass="37899">MTFTPLFMPWSFWLICAGLFTLVVIGMATATVQTRRRWWWRAAGVACLCAAIARPGIGTQAASIPAENTDVVFLVDVSPSMAAEDWHGEGERLEGVREDIMALAQAHAGARFAVITFNSDAIQVQPFMRDVSALQATTENLLPEDAFASAGSSIFAGSTALDELLERTRSDYPDHARLVYYFGDGEATADDAIGSFNGVADEIQGGAVFGYGTERGARIPEYDSGTRTGDYIRDRMGEPGISQLDSDALADIAAQLDVPMEIRDAGTEIVAAEVHSERVTPEMTGDTIRVTTPVYWVFALGVCAWLLAEIWFAVRGMRLLRDELNAAATTLPADTMLPANERHRDGGQHG</sequence>
<keyword evidence="1" id="KW-0472">Membrane</keyword>
<feature type="transmembrane region" description="Helical" evidence="1">
    <location>
        <begin position="294"/>
        <end position="314"/>
    </location>
</feature>
<evidence type="ECO:0000259" key="2">
    <source>
        <dbReference type="PROSITE" id="PS50234"/>
    </source>
</evidence>
<keyword evidence="1" id="KW-1133">Transmembrane helix</keyword>
<evidence type="ECO:0000313" key="4">
    <source>
        <dbReference type="Proteomes" id="UP001597453"/>
    </source>
</evidence>
<dbReference type="RefSeq" id="WP_159421321.1">
    <property type="nucleotide sequence ID" value="NZ_JBHUNF010000001.1"/>
</dbReference>
<accession>A0ABW5RG62</accession>
<evidence type="ECO:0000256" key="1">
    <source>
        <dbReference type="SAM" id="Phobius"/>
    </source>
</evidence>
<comment type="caution">
    <text evidence="3">The sequence shown here is derived from an EMBL/GenBank/DDBJ whole genome shotgun (WGS) entry which is preliminary data.</text>
</comment>
<dbReference type="InterPro" id="IPR036465">
    <property type="entry name" value="vWFA_dom_sf"/>
</dbReference>
<dbReference type="SMART" id="SM00327">
    <property type="entry name" value="VWA"/>
    <property type="match status" value="1"/>
</dbReference>
<keyword evidence="1" id="KW-0812">Transmembrane</keyword>
<dbReference type="EMBL" id="JBHUNF010000001">
    <property type="protein sequence ID" value="MFD2674050.1"/>
    <property type="molecule type" value="Genomic_DNA"/>
</dbReference>
<dbReference type="CDD" id="cd00198">
    <property type="entry name" value="vWFA"/>
    <property type="match status" value="1"/>
</dbReference>